<dbReference type="EMBL" id="QOUW02000027">
    <property type="protein sequence ID" value="RIW13867.1"/>
    <property type="molecule type" value="Genomic_DNA"/>
</dbReference>
<sequence length="66" mass="7237">MIKMLVIDKVRPKQLVAQSLNGNSNQSNKTGKFCGVIITAAKLLSTIYVNQTRTKTGSVKSPFVIR</sequence>
<dbReference type="KEGG" id="vhr:AL538_01645"/>
<name>A0A3A1Q0U9_VIBHA</name>
<dbReference type="Proteomes" id="UP000253437">
    <property type="component" value="Unassembled WGS sequence"/>
</dbReference>
<organism evidence="2 4">
    <name type="scientific">Vibrio harveyi</name>
    <name type="common">Beneckea harveyi</name>
    <dbReference type="NCBI Taxonomy" id="669"/>
    <lineage>
        <taxon>Bacteria</taxon>
        <taxon>Pseudomonadati</taxon>
        <taxon>Pseudomonadota</taxon>
        <taxon>Gammaproteobacteria</taxon>
        <taxon>Vibrionales</taxon>
        <taxon>Vibrionaceae</taxon>
        <taxon>Vibrio</taxon>
    </lineage>
</organism>
<reference evidence="3" key="1">
    <citation type="submission" date="2015-12" db="EMBL/GenBank/DDBJ databases">
        <title>FDA dAtabase for Regulatory Grade micrObial Sequences (FDA-ARGOS): Supporting development and validation of Infectious Disease Dx tests.</title>
        <authorList>
            <person name="Hoffmann M."/>
            <person name="Allard M."/>
            <person name="Evans P."/>
            <person name="Brown E."/>
            <person name="Tallon L.J."/>
            <person name="Sadzewicz L."/>
            <person name="Sengamalay N."/>
            <person name="Ott S."/>
            <person name="Godinez A."/>
            <person name="Nagaraj S."/>
            <person name="Vyas G."/>
            <person name="Aluvathingal J."/>
            <person name="Nadendla S."/>
            <person name="Geyer C."/>
            <person name="Sichtig H."/>
        </authorList>
    </citation>
    <scope>NUCLEOTIDE SEQUENCE [LARGE SCALE GENOMIC DNA]</scope>
    <source>
        <strain evidence="3">ATCC 43516</strain>
    </source>
</reference>
<proteinExistence type="predicted"/>
<accession>A0A3A1Q0U9</accession>
<evidence type="ECO:0000313" key="2">
    <source>
        <dbReference type="EMBL" id="RIW13867.1"/>
    </source>
</evidence>
<dbReference type="EMBL" id="CP014038">
    <property type="protein sequence ID" value="AMF96523.1"/>
    <property type="molecule type" value="Genomic_DNA"/>
</dbReference>
<reference evidence="1" key="2">
    <citation type="submission" date="2018-01" db="EMBL/GenBank/DDBJ databases">
        <title>FDA dAtabase for Regulatory Grade micrObial Sequences (FDA-ARGOS): Supporting development and validation of Infectious Disease Dx tests.</title>
        <authorList>
            <person name="Hoffmann M."/>
            <person name="Allard M."/>
            <person name="Evans P."/>
            <person name="Brown E."/>
            <person name="Tallon L."/>
            <person name="Sadzewicz L."/>
            <person name="Sengamalay N."/>
            <person name="Ott S."/>
            <person name="Godinez A."/>
            <person name="Nagaraj S."/>
            <person name="Vyas G."/>
            <person name="Aluvathingal J."/>
            <person name="Nadendla S."/>
            <person name="Geyer C."/>
            <person name="Sichtig H."/>
        </authorList>
    </citation>
    <scope>NUCLEOTIDE SEQUENCE</scope>
    <source>
        <strain evidence="1">FDAARGOS_107</strain>
    </source>
</reference>
<protein>
    <submittedName>
        <fullName evidence="2">Uncharacterized protein</fullName>
    </submittedName>
</protein>
<dbReference type="Proteomes" id="UP000067422">
    <property type="component" value="Chromosome 1"/>
</dbReference>
<reference evidence="2 4" key="3">
    <citation type="submission" date="2018-08" db="EMBL/GenBank/DDBJ databases">
        <title>Vibrio harveyi strains pathogenic to white snook Centropomus viridis Lockington (1877) and potential probiotic bacteria.</title>
        <authorList>
            <person name="Soto-Rodriguez S."/>
            <person name="Gomez-Gil B."/>
            <person name="Lozano-Olvera R."/>
        </authorList>
    </citation>
    <scope>NUCLEOTIDE SEQUENCE [LARGE SCALE GENOMIC DNA]</scope>
    <source>
        <strain evidence="2 4">CAIM 1508</strain>
    </source>
</reference>
<gene>
    <name evidence="1" type="ORF">AL538_01645</name>
    <name evidence="2" type="ORF">DS957_010075</name>
</gene>
<evidence type="ECO:0000313" key="4">
    <source>
        <dbReference type="Proteomes" id="UP000253437"/>
    </source>
</evidence>
<evidence type="ECO:0000313" key="1">
    <source>
        <dbReference type="EMBL" id="AMF96523.1"/>
    </source>
</evidence>
<keyword evidence="3" id="KW-1185">Reference proteome</keyword>
<dbReference type="AlphaFoldDB" id="A0A3A1Q0U9"/>
<evidence type="ECO:0000313" key="3">
    <source>
        <dbReference type="Proteomes" id="UP000067422"/>
    </source>
</evidence>